<accession>A0A212F1A2</accession>
<feature type="region of interest" description="Disordered" evidence="1">
    <location>
        <begin position="2426"/>
        <end position="2483"/>
    </location>
</feature>
<feature type="region of interest" description="Disordered" evidence="1">
    <location>
        <begin position="1807"/>
        <end position="1826"/>
    </location>
</feature>
<keyword evidence="2" id="KW-1133">Transmembrane helix</keyword>
<feature type="region of interest" description="Disordered" evidence="1">
    <location>
        <begin position="2506"/>
        <end position="2535"/>
    </location>
</feature>
<evidence type="ECO:0000256" key="2">
    <source>
        <dbReference type="SAM" id="Phobius"/>
    </source>
</evidence>
<sequence length="3157" mass="364269">MKTVRKMHTGLQNCSCTSCIYKSGSENASVKRFMALGSRIDRLYFGKYIPLRERKLLERLVRTRAEYDDIRARLISDSTHSLSTKATKKSSRELDDVEKGSAAILELVNLVDKGATLGLSECCSCCSCDSKGIRGNVRHMRRGHELERRVFKEERIAETHRRRKGVRFKTKHIKSDPCTCTLKLSSHLKHHATEVFRRKHHPESTEFYTTTDEERQHKQRRVRDFVHRSYENIKHVNKEMEQKFLEGVKKVKESTTKIQENLNLDTQYSAVQLKKARKSLKSKVRGDEKRQSYKSDLQLNDLLAICMCSEDEIFEKPHESLLSVYTRRSKEKFVEAKGKLKSVVKSTVSRKPKVKKVATKGSQIEIAPEETLGAQLKKQSVICICPEDKSLKKSLKESSFSIHTKRSKEKVVEAKEKLKSIVKSTVSRKQKERKISSKGSQTQIAPENNLAAQLKKESVICTCPEEQPFKKPRRGGGRKISTRTSETQFARGKDLAFQVKKDSLEKFKEDLIRKQIMKEWECGPECIEGPCDPQECLIKLERKRKNKGVTHRGIEYRQVGLQKTSGPVIQQKHAKVQEELMFLPPKGKQKPILRTQQAGGQAVQIASGGQFDMKQKNKIISKRERVDKRMSTKIVKTPEKKPSSRQGVRISSSFSLKVQFYKGTPNAEISKPNETATKQSASGTNNKIIKHPKVFHEEGIRQVVTKHSSRDTQTRARSLKRCFCTLKLKSKAKNRKRNKPREKSIFTETSSVTQCNINCSTEMCEQLLCEKLYKKSSKVQTTNPKTNRHEKKFKSPQLLPYECEPGVCIPDECDPYQCIQLINLREAKARRRSTPCSTCTSRKTKSTSTITSKSNKLSKAKFIQSMYSYNAASKRNETTFKIQQRNIPHTSGRQAVRIASSFSFNIEFHKNKPGEYLSHPPDLKTISVQPQYKAIPKRKRAKVQAFQGDAIGFHQNMPTQMYRKAKDVSMSTALKRCFCTLKIQKKEHLKIKKNKMLTVGTKTVDELYFNTETSNKATKTKKKYMRSLEPYECEPFTCIPGQCNPYECLERINRRHLRDVGVSSLKYPDVNRGSSTSEKSYRSELTQLKPKFKPKKVSTKGKKLKQAPKVTMASVENYSNYSSSARSRQAVRISSTFSFNVEFYKNKPDKDVITDYQMRPASKLDSRPDTKNQGVKIKKLNVANLDTQESITYTSTNYKKRHTALERIPYLKGYFCTMNLQVQTNNMIMRNQKRSNRYRKLKPYECEPGVCVPGECDPYECLKLISQRGSNFTRKTGTENIVASESSYTNLSPKYRSYKMQSLSQKITKPHLIQHEDQYSSGSKKAVRLGSKFSFDIEFSKNAPGAQIDHHITPHTLSKTEFRHPRRLSKITGINKIRYRDRQSQSTLGKTFQKASATLPIMKRCFCTLKLQKKGRLLRHDFKNPTEALQTEPITPQLITTDRGQNTAKLKPTKLLHALEPYECMPGMCSPGECNPYECLEIMNRMKRNQTVDFGINALGPRSKSAGSMYDFYRKNKNRGVNVRHKVANRPTFFEGRHRQRDRQVHLMEPERQAVRISSSFKFDIEFRKGNASAHPEDYKNAKDSRENHMPHFKKRFVRNRHSSSETLYPKHHKKLQIKDKVHAASTMTTSFMKRCFCVLKLKKKNRGIMNDIHEEKLPKPVYIDKKINTRHYTEPVLQLEPYECEPGICIPGKCNPYVCEKLIKRRLQSTASGTPLRFTRSVSSSSPRSYMRNVNTQLHPKRKFGDLKRQVYTKTRIQDSNRQVVRIGSNFRFDIEFYKNKPSNEINDYNPKPHTDERLHFERKRRRGRNMGTHGHSPSFRSHSSQTYVNRRDFGAGLNNVLKRCFCTLQLYNQRSKKYMARKPRNAIKNEVHSKSVMTAERNKLNFRSLEPYECEPNFCIPYKCDPYVCEQRIKLRQRKNLRQTGMSTELSTQSVGSYTRPFGRSRRGTQSIVYKNRDKFKRPKTQTIHNSQSKQCVRIGSSFSFDIEFFKNKGGGLQLDQKPKHFQPRQSFKQFAKGPRRIKARNKGFQYMTPSHGMESQVNNKFTKTQSTMARFAQPLKRCFCTFYLKKNKARSHPIPKPLQINVSTETMAHDFKTQPLQKLLPYECEPNFCVPYECDPLECLEHIKARQRHQKDYGTSTNYLQKNRIGTSMDMPHTKNKRLQWKSLGHIQNKGRYKQPLTSDPAKQVVRIGSNFSFNLEFYKQKGSGGFENNISEHNKPMIQKRRPLHLAQTQKVNRYVNNRHNGYRTMRSHGNQSPHVGRESKGSGIEPFLKRCFCTLKLQKKAGQRNQYFMPDGTKNNVIGEAKPRSLTFDKGTITKRYRNYPKLSKYECEPNTCIPGECDPYECLKRIYDYTDDEQLLFKGTNTNNQNVPFPQTFEVRRVGVQNKKNVTKPLNEVNSVGTNTKAKYLKKGNQEMEVIHPYSPKKFNKTKSKTKFDKPEIDRKVTPKKSNIKSRGKRLTKKKSKRALSQSGTPSKQSMSKLKKFMCICAQIFTNKSSSEKQDITNKKLSQKNQTVNSAMKKNTKVGEKTTIEDNLHSQNDNIVKCHDTCAHYVNHPVADNAQLNPTISIKMKKKHKHFQIHQNKLSKNAQSKSEHQKDKSKDFNENSIAKNENYNSLCPHCENVKMKKQRSQPLKVHFEDSPIVEKKDLGGKMKNKDGLTHLNKSVDQIDKHKKNYKNKKIRVEVPARKTPQYCKFCTTCGTKLNNEEIQKASGDQRSVKNYNKDKDMNQSAGDKMISTSDKIRNLFNLNQSVDNICSAKGPEPPLFEIQLDSDDCAILNKDEIIDKVRIHSKKTTREMKGKSSVKGHSKSCSCCICVAKRNKIATAVSVAGKTSKPTGKPCVCGSMVCAEKLEKMKDYKPTISTFRHVKPCDCGSPVCARESVKMSSISKTDHVTCVCEDEYKKQKTKRKLKENRLTLKQRAKRLKIYDQEDKIRFAKRRKEEISMEKKINKNASDPILFAESVLDVGKLGVTAVTDIFRLFVRTAVDPKHAYQKLKDMKNDPSLMAKYLKSGIQGSGVVSTARRIRLRCLAMRGVKRVRSILESYPITNYLLYIASKDPRKRLPKRKPMKREQIDFSCSLYMASLRKRPFLSVYNKYPWFYPHFLSLLNVWRQFIDIALFLLAVVVWSPCILCMEACRAIMCCFFCTG</sequence>
<dbReference type="EMBL" id="AGBW02010923">
    <property type="protein sequence ID" value="OWR47507.1"/>
    <property type="molecule type" value="Genomic_DNA"/>
</dbReference>
<feature type="compositionally biased region" description="Basic residues" evidence="1">
    <location>
        <begin position="2452"/>
        <end position="2472"/>
    </location>
</feature>
<feature type="compositionally biased region" description="Basic and acidic residues" evidence="1">
    <location>
        <begin position="2599"/>
        <end position="2611"/>
    </location>
</feature>
<keyword evidence="2" id="KW-0472">Membrane</keyword>
<feature type="region of interest" description="Disordered" evidence="1">
    <location>
        <begin position="2579"/>
        <end position="2615"/>
    </location>
</feature>
<feature type="compositionally biased region" description="Basic and acidic residues" evidence="1">
    <location>
        <begin position="2440"/>
        <end position="2451"/>
    </location>
</feature>
<protein>
    <submittedName>
        <fullName evidence="3">Uncharacterized protein</fullName>
    </submittedName>
</protein>
<keyword evidence="2" id="KW-0812">Transmembrane</keyword>
<proteinExistence type="predicted"/>
<dbReference type="InParanoid" id="A0A212F1A2"/>
<comment type="caution">
    <text evidence="3">The sequence shown here is derived from an EMBL/GenBank/DDBJ whole genome shotgun (WGS) entry which is preliminary data.</text>
</comment>
<evidence type="ECO:0000256" key="1">
    <source>
        <dbReference type="SAM" id="MobiDB-lite"/>
    </source>
</evidence>
<name>A0A212F1A2_DANPL</name>
<keyword evidence="4" id="KW-1185">Reference proteome</keyword>
<feature type="compositionally biased region" description="Polar residues" evidence="1">
    <location>
        <begin position="2473"/>
        <end position="2483"/>
    </location>
</feature>
<dbReference type="KEGG" id="dpl:KGM_210035"/>
<dbReference type="eggNOG" id="ENOG502TBDZ">
    <property type="taxonomic scope" value="Eukaryota"/>
</dbReference>
<gene>
    <name evidence="3" type="ORF">KGM_210035</name>
</gene>
<reference evidence="3 4" key="1">
    <citation type="journal article" date="2011" name="Cell">
        <title>The monarch butterfly genome yields insights into long-distance migration.</title>
        <authorList>
            <person name="Zhan S."/>
            <person name="Merlin C."/>
            <person name="Boore J.L."/>
            <person name="Reppert S.M."/>
        </authorList>
    </citation>
    <scope>NUCLEOTIDE SEQUENCE [LARGE SCALE GENOMIC DNA]</scope>
    <source>
        <strain evidence="3">F-2</strain>
    </source>
</reference>
<feature type="compositionally biased region" description="Polar residues" evidence="1">
    <location>
        <begin position="2513"/>
        <end position="2527"/>
    </location>
</feature>
<evidence type="ECO:0000313" key="3">
    <source>
        <dbReference type="EMBL" id="OWR47507.1"/>
    </source>
</evidence>
<feature type="region of interest" description="Disordered" evidence="1">
    <location>
        <begin position="2718"/>
        <end position="2740"/>
    </location>
</feature>
<evidence type="ECO:0000313" key="4">
    <source>
        <dbReference type="Proteomes" id="UP000007151"/>
    </source>
</evidence>
<dbReference type="Proteomes" id="UP000007151">
    <property type="component" value="Unassembled WGS sequence"/>
</dbReference>
<organism evidence="3 4">
    <name type="scientific">Danaus plexippus plexippus</name>
    <dbReference type="NCBI Taxonomy" id="278856"/>
    <lineage>
        <taxon>Eukaryota</taxon>
        <taxon>Metazoa</taxon>
        <taxon>Ecdysozoa</taxon>
        <taxon>Arthropoda</taxon>
        <taxon>Hexapoda</taxon>
        <taxon>Insecta</taxon>
        <taxon>Pterygota</taxon>
        <taxon>Neoptera</taxon>
        <taxon>Endopterygota</taxon>
        <taxon>Lepidoptera</taxon>
        <taxon>Glossata</taxon>
        <taxon>Ditrysia</taxon>
        <taxon>Papilionoidea</taxon>
        <taxon>Nymphalidae</taxon>
        <taxon>Danainae</taxon>
        <taxon>Danaini</taxon>
        <taxon>Danaina</taxon>
        <taxon>Danaus</taxon>
        <taxon>Danaus</taxon>
    </lineage>
</organism>
<feature type="compositionally biased region" description="Polar residues" evidence="1">
    <location>
        <begin position="2587"/>
        <end position="2598"/>
    </location>
</feature>
<feature type="transmembrane region" description="Helical" evidence="2">
    <location>
        <begin position="3123"/>
        <end position="3143"/>
    </location>
</feature>